<dbReference type="PANTHER" id="PTHR43190">
    <property type="entry name" value="N-ACETYL-D-GLUCOSAMINE KINASE"/>
    <property type="match status" value="1"/>
</dbReference>
<gene>
    <name evidence="2" type="primary">murK</name>
    <name evidence="2" type="ORF">Mcate_01913</name>
</gene>
<dbReference type="Proteomes" id="UP000266089">
    <property type="component" value="Unassembled WGS sequence"/>
</dbReference>
<feature type="domain" description="ATPase BadF/BadG/BcrA/BcrD type" evidence="1">
    <location>
        <begin position="5"/>
        <end position="266"/>
    </location>
</feature>
<dbReference type="GO" id="GO:0016301">
    <property type="term" value="F:kinase activity"/>
    <property type="evidence" value="ECO:0007669"/>
    <property type="project" value="UniProtKB-KW"/>
</dbReference>
<dbReference type="EC" id="2.7.1.-" evidence="2"/>
<organism evidence="2 3">
    <name type="scientific">Meiothermus taiwanensis</name>
    <dbReference type="NCBI Taxonomy" id="172827"/>
    <lineage>
        <taxon>Bacteria</taxon>
        <taxon>Thermotogati</taxon>
        <taxon>Deinococcota</taxon>
        <taxon>Deinococci</taxon>
        <taxon>Thermales</taxon>
        <taxon>Thermaceae</taxon>
        <taxon>Meiothermus</taxon>
    </lineage>
</organism>
<evidence type="ECO:0000313" key="2">
    <source>
        <dbReference type="EMBL" id="RIH76109.1"/>
    </source>
</evidence>
<dbReference type="EMBL" id="QWKX01000050">
    <property type="protein sequence ID" value="RIH76109.1"/>
    <property type="molecule type" value="Genomic_DNA"/>
</dbReference>
<dbReference type="AlphaFoldDB" id="A0A399DX20"/>
<dbReference type="Gene3D" id="3.30.420.40">
    <property type="match status" value="2"/>
</dbReference>
<comment type="caution">
    <text evidence="2">The sequence shown here is derived from an EMBL/GenBank/DDBJ whole genome shotgun (WGS) entry which is preliminary data.</text>
</comment>
<proteinExistence type="predicted"/>
<protein>
    <submittedName>
        <fullName evidence="2">N-acetylmuramic acid/N-acetylglucosamine kinase</fullName>
        <ecNumber evidence="2">2.7.1.-</ecNumber>
    </submittedName>
</protein>
<dbReference type="InterPro" id="IPR052519">
    <property type="entry name" value="Euk-type_GlcNAc_Kinase"/>
</dbReference>
<evidence type="ECO:0000259" key="1">
    <source>
        <dbReference type="Pfam" id="PF01869"/>
    </source>
</evidence>
<dbReference type="CDD" id="cd24007">
    <property type="entry name" value="ASKHA_NBD_eukNAGK-like"/>
    <property type="match status" value="1"/>
</dbReference>
<evidence type="ECO:0000313" key="3">
    <source>
        <dbReference type="Proteomes" id="UP000266089"/>
    </source>
</evidence>
<dbReference type="SUPFAM" id="SSF53067">
    <property type="entry name" value="Actin-like ATPase domain"/>
    <property type="match status" value="2"/>
</dbReference>
<name>A0A399DX20_9DEIN</name>
<dbReference type="InterPro" id="IPR002731">
    <property type="entry name" value="ATPase_BadF"/>
</dbReference>
<dbReference type="OrthoDB" id="9772633at2"/>
<sequence>MHYVLGIDGGASSGKWAVLDEAGRLVAQGRTAPIVGHLLDEKVKARTLASLDALLWESRPYAPVVVVAGITGLDAGSLEAQQLGAYIQQALGLAHDRVRVLNDMELVYRAHFAPGEGIVVYAGTGSMAYSIAQDGTVCRAGGHGFLIGDEGAGFWIGKAALRQVLRWHDMGLDTASYPLAQHLYRALGGRDWPQIRGYVYGGGRQAVAALAPAVGRAALEGDPAATQILLQAGRELADLALTLRQRLGPLQVVLCGGALQVSPLIEQGARELLELTVQQASSAEAAARMALELLRTGLSR</sequence>
<accession>A0A399DX20</accession>
<dbReference type="RefSeq" id="WP_027887592.1">
    <property type="nucleotide sequence ID" value="NZ_JBHSXZ010000008.1"/>
</dbReference>
<keyword evidence="2" id="KW-0418">Kinase</keyword>
<dbReference type="PANTHER" id="PTHR43190:SF3">
    <property type="entry name" value="N-ACETYL-D-GLUCOSAMINE KINASE"/>
    <property type="match status" value="1"/>
</dbReference>
<reference evidence="2 3" key="1">
    <citation type="submission" date="2018-08" db="EMBL/GenBank/DDBJ databases">
        <title>Meiothermus cateniformans JCM 15151 genome sequencing project.</title>
        <authorList>
            <person name="Da Costa M.S."/>
            <person name="Albuquerque L."/>
            <person name="Raposo P."/>
            <person name="Froufe H.J.C."/>
            <person name="Barroso C.S."/>
            <person name="Egas C."/>
        </authorList>
    </citation>
    <scope>NUCLEOTIDE SEQUENCE [LARGE SCALE GENOMIC DNA]</scope>
    <source>
        <strain evidence="2 3">JCM 15151</strain>
    </source>
</reference>
<keyword evidence="2" id="KW-0808">Transferase</keyword>
<dbReference type="Pfam" id="PF01869">
    <property type="entry name" value="BcrAD_BadFG"/>
    <property type="match status" value="1"/>
</dbReference>
<dbReference type="InterPro" id="IPR043129">
    <property type="entry name" value="ATPase_NBD"/>
</dbReference>